<dbReference type="SUPFAM" id="SSF103473">
    <property type="entry name" value="MFS general substrate transporter"/>
    <property type="match status" value="1"/>
</dbReference>
<feature type="transmembrane region" description="Helical" evidence="6">
    <location>
        <begin position="260"/>
        <end position="281"/>
    </location>
</feature>
<dbReference type="PANTHER" id="PTHR48022">
    <property type="entry name" value="PLASTIDIC GLUCOSE TRANSPORTER 4"/>
    <property type="match status" value="1"/>
</dbReference>
<dbReference type="InterPro" id="IPR050360">
    <property type="entry name" value="MFS_Sugar_Transporters"/>
</dbReference>
<feature type="transmembrane region" description="Helical" evidence="6">
    <location>
        <begin position="293"/>
        <end position="317"/>
    </location>
</feature>
<comment type="caution">
    <text evidence="8">The sequence shown here is derived from an EMBL/GenBank/DDBJ whole genome shotgun (WGS) entry which is preliminary data.</text>
</comment>
<evidence type="ECO:0000256" key="4">
    <source>
        <dbReference type="ARBA" id="ARBA00022989"/>
    </source>
</evidence>
<evidence type="ECO:0000256" key="1">
    <source>
        <dbReference type="ARBA" id="ARBA00004141"/>
    </source>
</evidence>
<evidence type="ECO:0000313" key="9">
    <source>
        <dbReference type="Proteomes" id="UP000258309"/>
    </source>
</evidence>
<feature type="domain" description="Major facilitator superfamily (MFS) profile" evidence="7">
    <location>
        <begin position="1"/>
        <end position="351"/>
    </location>
</feature>
<feature type="transmembrane region" description="Helical" evidence="6">
    <location>
        <begin position="329"/>
        <end position="347"/>
    </location>
</feature>
<feature type="transmembrane region" description="Helical" evidence="6">
    <location>
        <begin position="162"/>
        <end position="182"/>
    </location>
</feature>
<feature type="transmembrane region" description="Helical" evidence="6">
    <location>
        <begin position="44"/>
        <end position="62"/>
    </location>
</feature>
<protein>
    <recommendedName>
        <fullName evidence="7">Major facilitator superfamily (MFS) profile domain-containing protein</fullName>
    </recommendedName>
</protein>
<dbReference type="FunFam" id="1.20.1250.20:FF:000078">
    <property type="entry name" value="MFS maltose transporter, putative"/>
    <property type="match status" value="1"/>
</dbReference>
<evidence type="ECO:0000256" key="6">
    <source>
        <dbReference type="SAM" id="Phobius"/>
    </source>
</evidence>
<keyword evidence="5 6" id="KW-0472">Membrane</keyword>
<dbReference type="InterPro" id="IPR005829">
    <property type="entry name" value="Sugar_transporter_CS"/>
</dbReference>
<dbReference type="OrthoDB" id="6612291at2759"/>
<dbReference type="PROSITE" id="PS00217">
    <property type="entry name" value="SUGAR_TRANSPORT_2"/>
    <property type="match status" value="1"/>
</dbReference>
<sequence>MLGTTHIAALYVGRTLIGFANGFLMTFGQLYLQEVTPARYRGMSISFFTVWTSLGSLVGTIVDNFTSKVTSRASYMIPLGLIYIVPGIISVGLLIIPESPRWLVQHGNIEKARKALEWLRPDQETVEIELREMQIAIESEKQMVRGAAWMDMFRNPVDRRRTIISVASVTTQAACGAMYLLAYGTYFFEMAKVGNAFENSCILVSVGVVAILINLGIIVPYGRRRVFITAGLIICAICQLIMAIVYTIHPGTVGTGKATVSISVIYLVVYNGAIGPFAWLAGGEVPSQRLRSYTFGLAAAVGFLGAWLATFTAPYFINPSSLNWGPKYGFIWFPSGLIAAAFIYFYLPETKDRTLEEIDEMFEAKVPARKFRRYQCMISVVAKAKSIANDEAVNTSEKPVMDGTVQIIEDVKV</sequence>
<evidence type="ECO:0000256" key="3">
    <source>
        <dbReference type="ARBA" id="ARBA00022692"/>
    </source>
</evidence>
<feature type="transmembrane region" description="Helical" evidence="6">
    <location>
        <begin position="74"/>
        <end position="96"/>
    </location>
</feature>
<dbReference type="PROSITE" id="PS50850">
    <property type="entry name" value="MFS"/>
    <property type="match status" value="1"/>
</dbReference>
<evidence type="ECO:0000256" key="5">
    <source>
        <dbReference type="ARBA" id="ARBA00023136"/>
    </source>
</evidence>
<dbReference type="OMA" id="FEMANVG"/>
<dbReference type="Proteomes" id="UP000258309">
    <property type="component" value="Unassembled WGS sequence"/>
</dbReference>
<accession>A0A3E2HBG8</accession>
<proteinExistence type="inferred from homology"/>
<gene>
    <name evidence="8" type="ORF">B7463_g5629</name>
</gene>
<dbReference type="AlphaFoldDB" id="A0A3E2HBG8"/>
<dbReference type="Pfam" id="PF00083">
    <property type="entry name" value="Sugar_tr"/>
    <property type="match status" value="1"/>
</dbReference>
<comment type="subcellular location">
    <subcellularLocation>
        <location evidence="1">Membrane</location>
        <topology evidence="1">Multi-pass membrane protein</topology>
    </subcellularLocation>
</comment>
<comment type="similarity">
    <text evidence="2">Belongs to the major facilitator superfamily. Sugar transporter (TC 2.A.1.1) family.</text>
</comment>
<dbReference type="InterPro" id="IPR005828">
    <property type="entry name" value="MFS_sugar_transport-like"/>
</dbReference>
<dbReference type="GO" id="GO:0005351">
    <property type="term" value="F:carbohydrate:proton symporter activity"/>
    <property type="evidence" value="ECO:0007669"/>
    <property type="project" value="TreeGrafter"/>
</dbReference>
<dbReference type="InterPro" id="IPR020846">
    <property type="entry name" value="MFS_dom"/>
</dbReference>
<keyword evidence="4 6" id="KW-1133">Transmembrane helix</keyword>
<feature type="transmembrane region" description="Helical" evidence="6">
    <location>
        <begin position="226"/>
        <end position="248"/>
    </location>
</feature>
<keyword evidence="3 6" id="KW-0812">Transmembrane</keyword>
<dbReference type="PANTHER" id="PTHR48022:SF10">
    <property type="entry name" value="MAJOR FACILITATOR SUPERFAMILY (MFS) PROFILE DOMAIN-CONTAINING PROTEIN"/>
    <property type="match status" value="1"/>
</dbReference>
<name>A0A3E2HBG8_SCYLI</name>
<organism evidence="8 9">
    <name type="scientific">Scytalidium lignicola</name>
    <name type="common">Hyphomycete</name>
    <dbReference type="NCBI Taxonomy" id="5539"/>
    <lineage>
        <taxon>Eukaryota</taxon>
        <taxon>Fungi</taxon>
        <taxon>Dikarya</taxon>
        <taxon>Ascomycota</taxon>
        <taxon>Pezizomycotina</taxon>
        <taxon>Leotiomycetes</taxon>
        <taxon>Leotiomycetes incertae sedis</taxon>
        <taxon>Scytalidium</taxon>
    </lineage>
</organism>
<feature type="non-terminal residue" evidence="8">
    <location>
        <position position="413"/>
    </location>
</feature>
<evidence type="ECO:0000259" key="7">
    <source>
        <dbReference type="PROSITE" id="PS50850"/>
    </source>
</evidence>
<dbReference type="GO" id="GO:0016020">
    <property type="term" value="C:membrane"/>
    <property type="evidence" value="ECO:0007669"/>
    <property type="project" value="UniProtKB-SubCell"/>
</dbReference>
<feature type="transmembrane region" description="Helical" evidence="6">
    <location>
        <begin position="202"/>
        <end position="219"/>
    </location>
</feature>
<feature type="transmembrane region" description="Helical" evidence="6">
    <location>
        <begin position="12"/>
        <end position="32"/>
    </location>
</feature>
<reference evidence="8 9" key="1">
    <citation type="submission" date="2018-05" db="EMBL/GenBank/DDBJ databases">
        <title>Draft genome sequence of Scytalidium lignicola DSM 105466, a ubiquitous saprotrophic fungus.</title>
        <authorList>
            <person name="Buettner E."/>
            <person name="Gebauer A.M."/>
            <person name="Hofrichter M."/>
            <person name="Liers C."/>
            <person name="Kellner H."/>
        </authorList>
    </citation>
    <scope>NUCLEOTIDE SEQUENCE [LARGE SCALE GENOMIC DNA]</scope>
    <source>
        <strain evidence="8 9">DSM 105466</strain>
    </source>
</reference>
<feature type="non-terminal residue" evidence="8">
    <location>
        <position position="1"/>
    </location>
</feature>
<keyword evidence="9" id="KW-1185">Reference proteome</keyword>
<dbReference type="Gene3D" id="1.20.1250.20">
    <property type="entry name" value="MFS general substrate transporter like domains"/>
    <property type="match status" value="1"/>
</dbReference>
<evidence type="ECO:0000313" key="8">
    <source>
        <dbReference type="EMBL" id="RFU30720.1"/>
    </source>
</evidence>
<dbReference type="InterPro" id="IPR036259">
    <property type="entry name" value="MFS_trans_sf"/>
</dbReference>
<evidence type="ECO:0000256" key="2">
    <source>
        <dbReference type="ARBA" id="ARBA00010992"/>
    </source>
</evidence>
<dbReference type="EMBL" id="NCSJ02000093">
    <property type="protein sequence ID" value="RFU30720.1"/>
    <property type="molecule type" value="Genomic_DNA"/>
</dbReference>